<reference evidence="1 2" key="1">
    <citation type="submission" date="2017-02" db="EMBL/GenBank/DDBJ databases">
        <authorList>
            <person name="Peterson S.W."/>
        </authorList>
    </citation>
    <scope>NUCLEOTIDE SEQUENCE [LARGE SCALE GENOMIC DNA]</scope>
    <source>
        <strain evidence="1 2">DSM 21749</strain>
    </source>
</reference>
<name>A0A1T4LM57_9GAMM</name>
<accession>A0A1T4LM57</accession>
<evidence type="ECO:0000313" key="1">
    <source>
        <dbReference type="EMBL" id="SJZ55524.1"/>
    </source>
</evidence>
<dbReference type="STRING" id="1122188.SAMN02745674_00058"/>
<dbReference type="PIRSF" id="PIRSF036794">
    <property type="entry name" value="UCP_erythr_ester"/>
    <property type="match status" value="1"/>
</dbReference>
<evidence type="ECO:0000313" key="2">
    <source>
        <dbReference type="Proteomes" id="UP000190061"/>
    </source>
</evidence>
<dbReference type="InterPro" id="IPR007815">
    <property type="entry name" value="Emycin_Estase"/>
</dbReference>
<gene>
    <name evidence="1" type="ORF">SAMN02745674_00058</name>
</gene>
<proteinExistence type="predicted"/>
<keyword evidence="2" id="KW-1185">Reference proteome</keyword>
<dbReference type="Gene3D" id="3.30.1870.10">
    <property type="entry name" value="EreA-like, domain 2"/>
    <property type="match status" value="1"/>
</dbReference>
<protein>
    <submittedName>
        <fullName evidence="1">Erythromycin esterase homolog</fullName>
    </submittedName>
</protein>
<dbReference type="SUPFAM" id="SSF159501">
    <property type="entry name" value="EreA/ChaN-like"/>
    <property type="match status" value="1"/>
</dbReference>
<dbReference type="CDD" id="cd14728">
    <property type="entry name" value="Ere-like"/>
    <property type="match status" value="1"/>
</dbReference>
<dbReference type="PANTHER" id="PTHR31299:SF0">
    <property type="entry name" value="ESTERASE, PUTATIVE (AFU_ORTHOLOGUE AFUA_1G05850)-RELATED"/>
    <property type="match status" value="1"/>
</dbReference>
<dbReference type="EMBL" id="FUXP01000001">
    <property type="protein sequence ID" value="SJZ55524.1"/>
    <property type="molecule type" value="Genomic_DNA"/>
</dbReference>
<dbReference type="AlphaFoldDB" id="A0A1T4LM57"/>
<sequence>MPKDDDRAVQALAENARPLGSAPSDLDGLLAAVEGADFVLLGEATHGTHEFYQLRCTITRRLVEEQGFDAVAVEADWPDAQRLNRFVRGISEEHPREAFSDFQRFPTWMWRNTDVLALVEWMRGHNDGRGGAAVGFYGIDLYSLYRSAEAVTEYLARSDPEAAERARRAYACLDHVREPQEYGFEAARGMRPDCGEAVRGLFERLEQERPHATGTGWSAADEYFHAEMNARLVANAERYYRSMYSRRGNTWNLRDEHMTDTVLALRDHLRATGRRGRVVVWAHNSHLGDARATEMGRQGEWNVGQLLRERAGTAAVYSVGFTTHTGHVTAAEDWGEPALHRWVRPSRPDSWEHLLHRTGLPAFWLPTAKVPAEVIGEERLERAIGVIYRPDTERQSHYFGASLGRQFDSIIHVDETTAVEPFDITEHWEQREAPETWPTGL</sequence>
<dbReference type="GO" id="GO:0046677">
    <property type="term" value="P:response to antibiotic"/>
    <property type="evidence" value="ECO:0007669"/>
    <property type="project" value="InterPro"/>
</dbReference>
<dbReference type="Gene3D" id="3.40.1660.10">
    <property type="entry name" value="EreA-like (biosynthetic domain)"/>
    <property type="match status" value="1"/>
</dbReference>
<dbReference type="Pfam" id="PF05139">
    <property type="entry name" value="Erythro_esteras"/>
    <property type="match status" value="1"/>
</dbReference>
<dbReference type="OrthoDB" id="9810066at2"/>
<organism evidence="1 2">
    <name type="scientific">Lysobacter spongiicola DSM 21749</name>
    <dbReference type="NCBI Taxonomy" id="1122188"/>
    <lineage>
        <taxon>Bacteria</taxon>
        <taxon>Pseudomonadati</taxon>
        <taxon>Pseudomonadota</taxon>
        <taxon>Gammaproteobacteria</taxon>
        <taxon>Lysobacterales</taxon>
        <taxon>Lysobacteraceae</taxon>
        <taxon>Novilysobacter</taxon>
    </lineage>
</organism>
<dbReference type="InterPro" id="IPR014622">
    <property type="entry name" value="UCP036794_erythomycin"/>
</dbReference>
<dbReference type="PANTHER" id="PTHR31299">
    <property type="entry name" value="ESTERASE, PUTATIVE (AFU_ORTHOLOGUE AFUA_1G05850)-RELATED"/>
    <property type="match status" value="1"/>
</dbReference>
<dbReference type="RefSeq" id="WP_078756732.1">
    <property type="nucleotide sequence ID" value="NZ_FUXP01000001.1"/>
</dbReference>
<dbReference type="Gene3D" id="1.20.1440.30">
    <property type="entry name" value="Biosynthetic Protein domain"/>
    <property type="match status" value="1"/>
</dbReference>
<dbReference type="Proteomes" id="UP000190061">
    <property type="component" value="Unassembled WGS sequence"/>
</dbReference>
<dbReference type="InterPro" id="IPR052036">
    <property type="entry name" value="Hydrolase/PRTase-associated"/>
</dbReference>